<dbReference type="PANTHER" id="PTHR43792:SF8">
    <property type="entry name" value="[RIBOSOMAL PROTEIN US5]-ALANINE N-ACETYLTRANSFERASE"/>
    <property type="match status" value="1"/>
</dbReference>
<evidence type="ECO:0000256" key="3">
    <source>
        <dbReference type="ARBA" id="ARBA00038502"/>
    </source>
</evidence>
<name>A0A4R4ZAG0_9ACTN</name>
<dbReference type="PROSITE" id="PS51186">
    <property type="entry name" value="GNAT"/>
    <property type="match status" value="1"/>
</dbReference>
<evidence type="ECO:0000313" key="5">
    <source>
        <dbReference type="EMBL" id="TDD55308.1"/>
    </source>
</evidence>
<proteinExistence type="inferred from homology"/>
<dbReference type="Pfam" id="PF13302">
    <property type="entry name" value="Acetyltransf_3"/>
    <property type="match status" value="1"/>
</dbReference>
<accession>A0A4R4ZAG0</accession>
<dbReference type="AlphaFoldDB" id="A0A4R4ZAG0"/>
<keyword evidence="1 5" id="KW-0808">Transferase</keyword>
<keyword evidence="2" id="KW-0012">Acyltransferase</keyword>
<dbReference type="PANTHER" id="PTHR43792">
    <property type="entry name" value="GNAT FAMILY, PUTATIVE (AFU_ORTHOLOGUE AFUA_3G00765)-RELATED-RELATED"/>
    <property type="match status" value="1"/>
</dbReference>
<protein>
    <submittedName>
        <fullName evidence="5">N-acetyltransferase</fullName>
    </submittedName>
</protein>
<sequence>MPERGVTLERLTADHADALLAFERENRAYFAESIADRGDEFFENFAEILQARLAEQAAGECQFHVLVEPDGAVVGRVNLVDIEDGTAELGYRLAERATGRGLATAAVRAITRIAAKEYGLRQLTAGAALANIASWTVLERAGFHRVEARSEAGRTVEARPQVAYVLRLEEL</sequence>
<dbReference type="Proteomes" id="UP000295124">
    <property type="component" value="Unassembled WGS sequence"/>
</dbReference>
<dbReference type="InterPro" id="IPR016181">
    <property type="entry name" value="Acyl_CoA_acyltransferase"/>
</dbReference>
<evidence type="ECO:0000256" key="2">
    <source>
        <dbReference type="ARBA" id="ARBA00023315"/>
    </source>
</evidence>
<dbReference type="InterPro" id="IPR051531">
    <property type="entry name" value="N-acetyltransferase"/>
</dbReference>
<reference evidence="5 6" key="1">
    <citation type="submission" date="2019-03" db="EMBL/GenBank/DDBJ databases">
        <title>Draft genome sequences of novel Actinobacteria.</title>
        <authorList>
            <person name="Sahin N."/>
            <person name="Ay H."/>
            <person name="Saygin H."/>
        </authorList>
    </citation>
    <scope>NUCLEOTIDE SEQUENCE [LARGE SCALE GENOMIC DNA]</scope>
    <source>
        <strain evidence="5 6">JCM 13523</strain>
    </source>
</reference>
<dbReference type="GO" id="GO:0008999">
    <property type="term" value="F:protein-N-terminal-alanine acetyltransferase activity"/>
    <property type="evidence" value="ECO:0007669"/>
    <property type="project" value="TreeGrafter"/>
</dbReference>
<dbReference type="GO" id="GO:0005737">
    <property type="term" value="C:cytoplasm"/>
    <property type="evidence" value="ECO:0007669"/>
    <property type="project" value="TreeGrafter"/>
</dbReference>
<evidence type="ECO:0000256" key="1">
    <source>
        <dbReference type="ARBA" id="ARBA00022679"/>
    </source>
</evidence>
<dbReference type="Gene3D" id="3.40.630.30">
    <property type="match status" value="1"/>
</dbReference>
<comment type="caution">
    <text evidence="5">The sequence shown here is derived from an EMBL/GenBank/DDBJ whole genome shotgun (WGS) entry which is preliminary data.</text>
</comment>
<feature type="domain" description="N-acetyltransferase" evidence="4">
    <location>
        <begin position="6"/>
        <end position="169"/>
    </location>
</feature>
<organism evidence="5 6">
    <name type="scientific">Kribbella antibiotica</name>
    <dbReference type="NCBI Taxonomy" id="190195"/>
    <lineage>
        <taxon>Bacteria</taxon>
        <taxon>Bacillati</taxon>
        <taxon>Actinomycetota</taxon>
        <taxon>Actinomycetes</taxon>
        <taxon>Propionibacteriales</taxon>
        <taxon>Kribbellaceae</taxon>
        <taxon>Kribbella</taxon>
    </lineage>
</organism>
<gene>
    <name evidence="5" type="ORF">E1263_26380</name>
</gene>
<dbReference type="InterPro" id="IPR000182">
    <property type="entry name" value="GNAT_dom"/>
</dbReference>
<dbReference type="SUPFAM" id="SSF55729">
    <property type="entry name" value="Acyl-CoA N-acyltransferases (Nat)"/>
    <property type="match status" value="1"/>
</dbReference>
<evidence type="ECO:0000313" key="6">
    <source>
        <dbReference type="Proteomes" id="UP000295124"/>
    </source>
</evidence>
<comment type="similarity">
    <text evidence="3">Belongs to the acetyltransferase family. RimJ subfamily.</text>
</comment>
<evidence type="ECO:0000259" key="4">
    <source>
        <dbReference type="PROSITE" id="PS51186"/>
    </source>
</evidence>
<dbReference type="EMBL" id="SMKX01000089">
    <property type="protein sequence ID" value="TDD55308.1"/>
    <property type="molecule type" value="Genomic_DNA"/>
</dbReference>
<dbReference type="OrthoDB" id="5125488at2"/>
<keyword evidence="6" id="KW-1185">Reference proteome</keyword>